<dbReference type="AlphaFoldDB" id="A0A1I4E1F2"/>
<gene>
    <name evidence="1" type="ORF">SAMN02745775_113139</name>
</gene>
<keyword evidence="2" id="KW-1185">Reference proteome</keyword>
<reference evidence="1 2" key="1">
    <citation type="submission" date="2016-10" db="EMBL/GenBank/DDBJ databases">
        <authorList>
            <person name="de Groot N.N."/>
        </authorList>
    </citation>
    <scope>NUCLEOTIDE SEQUENCE [LARGE SCALE GENOMIC DNA]</scope>
    <source>
        <strain evidence="1 2">DSM 19981</strain>
    </source>
</reference>
<dbReference type="Proteomes" id="UP000199473">
    <property type="component" value="Unassembled WGS sequence"/>
</dbReference>
<sequence length="110" mass="12616">MSEGFIKRYSIEELRARVEREGSKTDDAYIRNLSEDALERSIADDPDWKDIPPNWHEGAEIVTPGPKKLLSLRLDQEVVDWFKATGPGYQTRMNAALRAYVRARQKAGPR</sequence>
<protein>
    <submittedName>
        <fullName evidence="1">BrnA antitoxin of type II toxin-antitoxin system</fullName>
    </submittedName>
</protein>
<dbReference type="InterPro" id="IPR025528">
    <property type="entry name" value="BrnA_antitoxin"/>
</dbReference>
<dbReference type="RefSeq" id="WP_175534149.1">
    <property type="nucleotide sequence ID" value="NZ_FOSQ01000013.1"/>
</dbReference>
<proteinExistence type="predicted"/>
<dbReference type="Pfam" id="PF14384">
    <property type="entry name" value="BrnA_antitoxin"/>
    <property type="match status" value="1"/>
</dbReference>
<organism evidence="1 2">
    <name type="scientific">Falsiroseomonas stagni DSM 19981</name>
    <dbReference type="NCBI Taxonomy" id="1123062"/>
    <lineage>
        <taxon>Bacteria</taxon>
        <taxon>Pseudomonadati</taxon>
        <taxon>Pseudomonadota</taxon>
        <taxon>Alphaproteobacteria</taxon>
        <taxon>Acetobacterales</taxon>
        <taxon>Roseomonadaceae</taxon>
        <taxon>Falsiroseomonas</taxon>
    </lineage>
</organism>
<evidence type="ECO:0000313" key="1">
    <source>
        <dbReference type="EMBL" id="SFK99592.1"/>
    </source>
</evidence>
<evidence type="ECO:0000313" key="2">
    <source>
        <dbReference type="Proteomes" id="UP000199473"/>
    </source>
</evidence>
<accession>A0A1I4E1F2</accession>
<dbReference type="EMBL" id="FOSQ01000013">
    <property type="protein sequence ID" value="SFK99592.1"/>
    <property type="molecule type" value="Genomic_DNA"/>
</dbReference>
<dbReference type="STRING" id="1123062.SAMN02745775_113139"/>
<name>A0A1I4E1F2_9PROT</name>